<feature type="non-terminal residue" evidence="1">
    <location>
        <position position="311"/>
    </location>
</feature>
<protein>
    <submittedName>
        <fullName evidence="1">Uncharacterized protein</fullName>
    </submittedName>
</protein>
<feature type="non-terminal residue" evidence="1">
    <location>
        <position position="1"/>
    </location>
</feature>
<dbReference type="EMBL" id="JAPEQY010000039">
    <property type="protein sequence ID" value="MFO2480605.1"/>
    <property type="molecule type" value="Genomic_DNA"/>
</dbReference>
<keyword evidence="2" id="KW-1185">Reference proteome</keyword>
<dbReference type="Proteomes" id="UP001637618">
    <property type="component" value="Unassembled WGS sequence"/>
</dbReference>
<proteinExistence type="predicted"/>
<organism evidence="1 2">
    <name type="scientific">Pseudomonas imrae</name>
    <dbReference type="NCBI Taxonomy" id="2992837"/>
    <lineage>
        <taxon>Bacteria</taxon>
        <taxon>Pseudomonadati</taxon>
        <taxon>Pseudomonadota</taxon>
        <taxon>Gammaproteobacteria</taxon>
        <taxon>Pseudomonadales</taxon>
        <taxon>Pseudomonadaceae</taxon>
        <taxon>Pseudomonas</taxon>
    </lineage>
</organism>
<reference evidence="1" key="1">
    <citation type="submission" date="2022-11" db="EMBL/GenBank/DDBJ databases">
        <title>Draft genome sequences of strains of Pseudomonas imrae sp. nov.</title>
        <authorList>
            <person name="Salva Serra F."/>
            <person name="Nimje P."/>
            <person name="Moore E.R.B."/>
            <person name="Marathe N.P."/>
        </authorList>
    </citation>
    <scope>NUCLEOTIDE SEQUENCE</scope>
    <source>
        <strain evidence="1">15FMM2</strain>
    </source>
</reference>
<evidence type="ECO:0000313" key="1">
    <source>
        <dbReference type="EMBL" id="MFO2480605.1"/>
    </source>
</evidence>
<gene>
    <name evidence="1" type="ORF">OOJ96_24840</name>
</gene>
<name>A0ACC7PKL6_9PSED</name>
<sequence>NPVAFTTVTDIQADGGLSIPLYVPQTELNYGEIAPCFFKVTRAGGGADETAHFKFFVDDIEPGGPDPDHGLSYHQHFDAPMYEQHIIDHGVTDADAQNGVAVRINKYPNRTGLSPLYNWAARDVIWLHLNGHAVKHSVTEGEAAGADPIVIMVNAGTWSTVGYGDIVTQYFVIDEAGNKTDGASPITTIQSHVGNPNPLLNKPIVAEVDDEGRIDIRVLEGQPATLVINVPGNGYLKDDEILVFAEGHTADGSVVKKEYYGKISSLFVNLHIPIAFADLQALVGGSVRIYFERKRSGVTPNRRSRVNVLDV</sequence>
<accession>A0ACC7PKL6</accession>
<evidence type="ECO:0000313" key="2">
    <source>
        <dbReference type="Proteomes" id="UP001637618"/>
    </source>
</evidence>
<comment type="caution">
    <text evidence="1">The sequence shown here is derived from an EMBL/GenBank/DDBJ whole genome shotgun (WGS) entry which is preliminary data.</text>
</comment>